<name>A0A8H7W3V7_9HELO</name>
<feature type="transmembrane region" description="Helical" evidence="5">
    <location>
        <begin position="293"/>
        <end position="310"/>
    </location>
</feature>
<keyword evidence="2 5" id="KW-0812">Transmembrane</keyword>
<sequence length="408" mass="45779">MHHTSLSLRFLYIILLTWSTLAASFPTSVSVHKATTHTILRARVDITIPPVIIPSVTISEFKYTHSKFSLKSLDLHLPTPTCVQTIIPDKNGHVPPGTCNALWNYYPSFVAAVVTAGIFGAITLVHIGEAIYLKTSYSWVISMGLFWETIGFTFRALSAKHQQSEGLLTVSQLSILLAPLWMNAFSYIVLSRMIHFYVPAHRLLHLKASTFATIFVLLDIICFIIQLIGGGMAGVGAPPQQMKTGLNIYKAGIALQEAFVILFIGLAVKFQVAIQRLERSEILPIEKKMWRRLLYAVYASLIFISVRIIFRLVEFSNGTTSDNQILNVEWYQYVFDSIPIFFAGLVFVISHPGTYMQGPDSVMPVATWRRKCAERRQRKKNLKKGVDENDGYDAMLLTMQADVSTGIK</sequence>
<comment type="subcellular location">
    <subcellularLocation>
        <location evidence="1">Membrane</location>
        <topology evidence="1">Multi-pass membrane protein</topology>
    </subcellularLocation>
</comment>
<feature type="transmembrane region" description="Helical" evidence="5">
    <location>
        <begin position="169"/>
        <end position="190"/>
    </location>
</feature>
<comment type="caution">
    <text evidence="7">The sequence shown here is derived from an EMBL/GenBank/DDBJ whole genome shotgun (WGS) entry which is preliminary data.</text>
</comment>
<dbReference type="AlphaFoldDB" id="A0A8H7W3V7"/>
<dbReference type="Pfam" id="PF04479">
    <property type="entry name" value="RTA1"/>
    <property type="match status" value="1"/>
</dbReference>
<evidence type="ECO:0008006" key="9">
    <source>
        <dbReference type="Google" id="ProtNLM"/>
    </source>
</evidence>
<keyword evidence="4 5" id="KW-0472">Membrane</keyword>
<keyword evidence="6" id="KW-0732">Signal</keyword>
<dbReference type="PANTHER" id="PTHR31465:SF15">
    <property type="entry name" value="LIPID TRANSPORTER ATNI-RELATED"/>
    <property type="match status" value="1"/>
</dbReference>
<feature type="signal peptide" evidence="6">
    <location>
        <begin position="1"/>
        <end position="22"/>
    </location>
</feature>
<dbReference type="InterPro" id="IPR007568">
    <property type="entry name" value="RTA1"/>
</dbReference>
<accession>A0A8H7W3V7</accession>
<dbReference type="GO" id="GO:0016020">
    <property type="term" value="C:membrane"/>
    <property type="evidence" value="ECO:0007669"/>
    <property type="project" value="UniProtKB-SubCell"/>
</dbReference>
<evidence type="ECO:0000256" key="6">
    <source>
        <dbReference type="SAM" id="SignalP"/>
    </source>
</evidence>
<evidence type="ECO:0000256" key="3">
    <source>
        <dbReference type="ARBA" id="ARBA00022989"/>
    </source>
</evidence>
<evidence type="ECO:0000256" key="2">
    <source>
        <dbReference type="ARBA" id="ARBA00022692"/>
    </source>
</evidence>
<evidence type="ECO:0000313" key="8">
    <source>
        <dbReference type="Proteomes" id="UP000664132"/>
    </source>
</evidence>
<protein>
    <recommendedName>
        <fullName evidence="9">RTA1-domain-containing protein</fullName>
    </recommendedName>
</protein>
<dbReference type="PANTHER" id="PTHR31465">
    <property type="entry name" value="PROTEIN RTA1-RELATED"/>
    <property type="match status" value="1"/>
</dbReference>
<keyword evidence="8" id="KW-1185">Reference proteome</keyword>
<feature type="transmembrane region" description="Helical" evidence="5">
    <location>
        <begin position="253"/>
        <end position="272"/>
    </location>
</feature>
<organism evidence="7 8">
    <name type="scientific">Cadophora malorum</name>
    <dbReference type="NCBI Taxonomy" id="108018"/>
    <lineage>
        <taxon>Eukaryota</taxon>
        <taxon>Fungi</taxon>
        <taxon>Dikarya</taxon>
        <taxon>Ascomycota</taxon>
        <taxon>Pezizomycotina</taxon>
        <taxon>Leotiomycetes</taxon>
        <taxon>Helotiales</taxon>
        <taxon>Ploettnerulaceae</taxon>
        <taxon>Cadophora</taxon>
    </lineage>
</organism>
<reference evidence="7" key="1">
    <citation type="submission" date="2021-02" db="EMBL/GenBank/DDBJ databases">
        <title>Genome sequence Cadophora malorum strain M34.</title>
        <authorList>
            <person name="Stefanovic E."/>
            <person name="Vu D."/>
            <person name="Scully C."/>
            <person name="Dijksterhuis J."/>
            <person name="Roader J."/>
            <person name="Houbraken J."/>
        </authorList>
    </citation>
    <scope>NUCLEOTIDE SEQUENCE</scope>
    <source>
        <strain evidence="7">M34</strain>
    </source>
</reference>
<feature type="transmembrane region" description="Helical" evidence="5">
    <location>
        <begin position="330"/>
        <end position="349"/>
    </location>
</feature>
<evidence type="ECO:0000313" key="7">
    <source>
        <dbReference type="EMBL" id="KAG4416696.1"/>
    </source>
</evidence>
<evidence type="ECO:0000256" key="4">
    <source>
        <dbReference type="ARBA" id="ARBA00023136"/>
    </source>
</evidence>
<keyword evidence="3 5" id="KW-1133">Transmembrane helix</keyword>
<dbReference type="OrthoDB" id="5384040at2759"/>
<feature type="transmembrane region" description="Helical" evidence="5">
    <location>
        <begin position="105"/>
        <end position="125"/>
    </location>
</feature>
<feature type="transmembrane region" description="Helical" evidence="5">
    <location>
        <begin position="211"/>
        <end position="233"/>
    </location>
</feature>
<gene>
    <name evidence="7" type="ORF">IFR04_010155</name>
</gene>
<evidence type="ECO:0000256" key="1">
    <source>
        <dbReference type="ARBA" id="ARBA00004141"/>
    </source>
</evidence>
<evidence type="ECO:0000256" key="5">
    <source>
        <dbReference type="SAM" id="Phobius"/>
    </source>
</evidence>
<dbReference type="Proteomes" id="UP000664132">
    <property type="component" value="Unassembled WGS sequence"/>
</dbReference>
<proteinExistence type="predicted"/>
<feature type="chain" id="PRO_5034364070" description="RTA1-domain-containing protein" evidence="6">
    <location>
        <begin position="23"/>
        <end position="408"/>
    </location>
</feature>
<feature type="transmembrane region" description="Helical" evidence="5">
    <location>
        <begin position="137"/>
        <end position="157"/>
    </location>
</feature>
<dbReference type="EMBL" id="JAFJYH010000177">
    <property type="protein sequence ID" value="KAG4416696.1"/>
    <property type="molecule type" value="Genomic_DNA"/>
</dbReference>